<dbReference type="GO" id="GO:0005856">
    <property type="term" value="C:cytoskeleton"/>
    <property type="evidence" value="ECO:0007669"/>
    <property type="project" value="UniProtKB-SubCell"/>
</dbReference>
<dbReference type="GO" id="GO:0005737">
    <property type="term" value="C:cytoplasm"/>
    <property type="evidence" value="ECO:0007669"/>
    <property type="project" value="TreeGrafter"/>
</dbReference>
<reference evidence="6" key="4">
    <citation type="submission" date="2025-08" db="UniProtKB">
        <authorList>
            <consortium name="Ensembl"/>
        </authorList>
    </citation>
    <scope>IDENTIFICATION</scope>
</reference>
<dbReference type="SMART" id="SM00152">
    <property type="entry name" value="THY"/>
    <property type="match status" value="1"/>
</dbReference>
<evidence type="ECO:0000313" key="7">
    <source>
        <dbReference type="Proteomes" id="UP000314986"/>
    </source>
</evidence>
<keyword evidence="7" id="KW-1185">Reference proteome</keyword>
<dbReference type="AlphaFoldDB" id="A0A4W3HDV3"/>
<reference evidence="7" key="2">
    <citation type="journal article" date="2007" name="PLoS Biol.">
        <title>Survey sequencing and comparative analysis of the elephant shark (Callorhinchus milii) genome.</title>
        <authorList>
            <person name="Venkatesh B."/>
            <person name="Kirkness E.F."/>
            <person name="Loh Y.H."/>
            <person name="Halpern A.L."/>
            <person name="Lee A.P."/>
            <person name="Johnson J."/>
            <person name="Dandona N."/>
            <person name="Viswanathan L.D."/>
            <person name="Tay A."/>
            <person name="Venter J.C."/>
            <person name="Strausberg R.L."/>
            <person name="Brenner S."/>
        </authorList>
    </citation>
    <scope>NUCLEOTIDE SEQUENCE [LARGE SCALE GENOMIC DNA]</scope>
</reference>
<reference evidence="6" key="5">
    <citation type="submission" date="2025-09" db="UniProtKB">
        <authorList>
            <consortium name="Ensembl"/>
        </authorList>
    </citation>
    <scope>IDENTIFICATION</scope>
</reference>
<dbReference type="Gene3D" id="1.20.5.520">
    <property type="entry name" value="Single helix bin"/>
    <property type="match status" value="1"/>
</dbReference>
<dbReference type="Pfam" id="PF01290">
    <property type="entry name" value="Thymosin"/>
    <property type="match status" value="1"/>
</dbReference>
<evidence type="ECO:0000256" key="1">
    <source>
        <dbReference type="ARBA" id="ARBA00004245"/>
    </source>
</evidence>
<dbReference type="PANTHER" id="PTHR12021:SF26">
    <property type="entry name" value="THYMOSIN BETA"/>
    <property type="match status" value="1"/>
</dbReference>
<dbReference type="InterPro" id="IPR001152">
    <property type="entry name" value="Beta-thymosin"/>
</dbReference>
<name>A0A4W3HDV3_CALMI</name>
<reference evidence="7" key="1">
    <citation type="journal article" date="2006" name="Science">
        <title>Ancient noncoding elements conserved in the human genome.</title>
        <authorList>
            <person name="Venkatesh B."/>
            <person name="Kirkness E.F."/>
            <person name="Loh Y.H."/>
            <person name="Halpern A.L."/>
            <person name="Lee A.P."/>
            <person name="Johnson J."/>
            <person name="Dandona N."/>
            <person name="Viswanathan L.D."/>
            <person name="Tay A."/>
            <person name="Venter J.C."/>
            <person name="Strausberg R.L."/>
            <person name="Brenner S."/>
        </authorList>
    </citation>
    <scope>NUCLEOTIDE SEQUENCE [LARGE SCALE GENOMIC DNA]</scope>
</reference>
<comment type="subcellular location">
    <subcellularLocation>
        <location evidence="1">Cytoplasm</location>
        <location evidence="1">Cytoskeleton</location>
    </subcellularLocation>
</comment>
<evidence type="ECO:0000256" key="3">
    <source>
        <dbReference type="ARBA" id="ARBA00022490"/>
    </source>
</evidence>
<feature type="region of interest" description="Disordered" evidence="5">
    <location>
        <begin position="158"/>
        <end position="184"/>
    </location>
</feature>
<proteinExistence type="inferred from homology"/>
<keyword evidence="3" id="KW-0963">Cytoplasm</keyword>
<organism evidence="6 7">
    <name type="scientific">Callorhinchus milii</name>
    <name type="common">Ghost shark</name>
    <dbReference type="NCBI Taxonomy" id="7868"/>
    <lineage>
        <taxon>Eukaryota</taxon>
        <taxon>Metazoa</taxon>
        <taxon>Chordata</taxon>
        <taxon>Craniata</taxon>
        <taxon>Vertebrata</taxon>
        <taxon>Chondrichthyes</taxon>
        <taxon>Holocephali</taxon>
        <taxon>Chimaeriformes</taxon>
        <taxon>Callorhinchidae</taxon>
        <taxon>Callorhinchus</taxon>
    </lineage>
</organism>
<evidence type="ECO:0000256" key="5">
    <source>
        <dbReference type="SAM" id="MobiDB-lite"/>
    </source>
</evidence>
<dbReference type="PANTHER" id="PTHR12021">
    <property type="entry name" value="THYMOSIN BETA"/>
    <property type="match status" value="1"/>
</dbReference>
<accession>A0A4W3HDV3</accession>
<comment type="similarity">
    <text evidence="2">Belongs to the thymosin beta family.</text>
</comment>
<dbReference type="InParanoid" id="A0A4W3HDV3"/>
<dbReference type="GO" id="GO:0030334">
    <property type="term" value="P:regulation of cell migration"/>
    <property type="evidence" value="ECO:0007669"/>
    <property type="project" value="TreeGrafter"/>
</dbReference>
<dbReference type="GO" id="GO:0007015">
    <property type="term" value="P:actin filament organization"/>
    <property type="evidence" value="ECO:0007669"/>
    <property type="project" value="InterPro"/>
</dbReference>
<keyword evidence="4" id="KW-0206">Cytoskeleton</keyword>
<dbReference type="GeneTree" id="ENSGT01100000263892"/>
<dbReference type="STRING" id="7868.ENSCMIP00000013515"/>
<dbReference type="CDD" id="cd22059">
    <property type="entry name" value="WH2_BetaT"/>
    <property type="match status" value="1"/>
</dbReference>
<evidence type="ECO:0000256" key="2">
    <source>
        <dbReference type="ARBA" id="ARBA00009511"/>
    </source>
</evidence>
<dbReference type="GO" id="GO:0003785">
    <property type="term" value="F:actin monomer binding"/>
    <property type="evidence" value="ECO:0007669"/>
    <property type="project" value="InterPro"/>
</dbReference>
<dbReference type="Proteomes" id="UP000314986">
    <property type="component" value="Unassembled WGS sequence"/>
</dbReference>
<evidence type="ECO:0000256" key="4">
    <source>
        <dbReference type="ARBA" id="ARBA00023212"/>
    </source>
</evidence>
<evidence type="ECO:0000313" key="6">
    <source>
        <dbReference type="Ensembl" id="ENSCMIP00000013515.1"/>
    </source>
</evidence>
<dbReference type="Ensembl" id="ENSCMIT00000013812.1">
    <property type="protein sequence ID" value="ENSCMIP00000013515.1"/>
    <property type="gene ID" value="ENSCMIG00000006771.1"/>
</dbReference>
<protein>
    <recommendedName>
        <fullName evidence="8">Thymosin beta</fullName>
    </recommendedName>
</protein>
<reference evidence="7" key="3">
    <citation type="journal article" date="2014" name="Nature">
        <title>Elephant shark genome provides unique insights into gnathostome evolution.</title>
        <authorList>
            <consortium name="International Elephant Shark Genome Sequencing Consortium"/>
            <person name="Venkatesh B."/>
            <person name="Lee A.P."/>
            <person name="Ravi V."/>
            <person name="Maurya A.K."/>
            <person name="Lian M.M."/>
            <person name="Swann J.B."/>
            <person name="Ohta Y."/>
            <person name="Flajnik M.F."/>
            <person name="Sutoh Y."/>
            <person name="Kasahara M."/>
            <person name="Hoon S."/>
            <person name="Gangu V."/>
            <person name="Roy S.W."/>
            <person name="Irimia M."/>
            <person name="Korzh V."/>
            <person name="Kondrychyn I."/>
            <person name="Lim Z.W."/>
            <person name="Tay B.H."/>
            <person name="Tohari S."/>
            <person name="Kong K.W."/>
            <person name="Ho S."/>
            <person name="Lorente-Galdos B."/>
            <person name="Quilez J."/>
            <person name="Marques-Bonet T."/>
            <person name="Raney B.J."/>
            <person name="Ingham P.W."/>
            <person name="Tay A."/>
            <person name="Hillier L.W."/>
            <person name="Minx P."/>
            <person name="Boehm T."/>
            <person name="Wilson R.K."/>
            <person name="Brenner S."/>
            <person name="Warren W.C."/>
        </authorList>
    </citation>
    <scope>NUCLEOTIDE SEQUENCE [LARGE SCALE GENOMIC DNA]</scope>
</reference>
<dbReference type="FunFam" id="1.20.5.520:FF:000001">
    <property type="entry name" value="Thymosin beta"/>
    <property type="match status" value="1"/>
</dbReference>
<evidence type="ECO:0008006" key="8">
    <source>
        <dbReference type="Google" id="ProtNLM"/>
    </source>
</evidence>
<sequence>MKPSEETLQRRWIPAGQPRNADFHEAAEDCWPRFICECSSGNTGVYQIRTIFQNDLQSLQPPKKAANKISNMSGSLDALPKVSPNRRNTTKRWTFAINHPTEPQCRQTVQTETDSAQCRQCGSGQQLNFREEDKDNADAMSDKPNLVEIKGFDRTKLKKIETKEKNPLPTKETIEQEKRQESAS</sequence>
<dbReference type="InterPro" id="IPR038386">
    <property type="entry name" value="Beta-thymosin_sf"/>
</dbReference>